<protein>
    <submittedName>
        <fullName evidence="1">Uncharacterized protein</fullName>
    </submittedName>
</protein>
<gene>
    <name evidence="1" type="ORF">Goklo_006781</name>
</gene>
<keyword evidence="2" id="KW-1185">Reference proteome</keyword>
<sequence>MHHILKLVSGCHNSRFDLCIWSTTHEKETRVDD</sequence>
<name>A0A7J8VJE0_9ROSI</name>
<dbReference type="AlphaFoldDB" id="A0A7J8VJE0"/>
<dbReference type="Proteomes" id="UP000593573">
    <property type="component" value="Unassembled WGS sequence"/>
</dbReference>
<proteinExistence type="predicted"/>
<comment type="caution">
    <text evidence="1">The sequence shown here is derived from an EMBL/GenBank/DDBJ whole genome shotgun (WGS) entry which is preliminary data.</text>
</comment>
<reference evidence="1 2" key="1">
    <citation type="journal article" date="2019" name="Genome Biol. Evol.">
        <title>Insights into the evolution of the New World diploid cottons (Gossypium, subgenus Houzingenia) based on genome sequencing.</title>
        <authorList>
            <person name="Grover C.E."/>
            <person name="Arick M.A. 2nd"/>
            <person name="Thrash A."/>
            <person name="Conover J.L."/>
            <person name="Sanders W.S."/>
            <person name="Peterson D.G."/>
            <person name="Frelichowski J.E."/>
            <person name="Scheffler J.A."/>
            <person name="Scheffler B.E."/>
            <person name="Wendel J.F."/>
        </authorList>
    </citation>
    <scope>NUCLEOTIDE SEQUENCE [LARGE SCALE GENOMIC DNA]</scope>
    <source>
        <strain evidence="1">57</strain>
        <tissue evidence="1">Leaf</tissue>
    </source>
</reference>
<evidence type="ECO:0000313" key="1">
    <source>
        <dbReference type="EMBL" id="MBA0662700.1"/>
    </source>
</evidence>
<dbReference type="EMBL" id="JABFAB010000010">
    <property type="protein sequence ID" value="MBA0662700.1"/>
    <property type="molecule type" value="Genomic_DNA"/>
</dbReference>
<evidence type="ECO:0000313" key="2">
    <source>
        <dbReference type="Proteomes" id="UP000593573"/>
    </source>
</evidence>
<accession>A0A7J8VJE0</accession>
<organism evidence="1 2">
    <name type="scientific">Gossypium klotzschianum</name>
    <dbReference type="NCBI Taxonomy" id="34286"/>
    <lineage>
        <taxon>Eukaryota</taxon>
        <taxon>Viridiplantae</taxon>
        <taxon>Streptophyta</taxon>
        <taxon>Embryophyta</taxon>
        <taxon>Tracheophyta</taxon>
        <taxon>Spermatophyta</taxon>
        <taxon>Magnoliopsida</taxon>
        <taxon>eudicotyledons</taxon>
        <taxon>Gunneridae</taxon>
        <taxon>Pentapetalae</taxon>
        <taxon>rosids</taxon>
        <taxon>malvids</taxon>
        <taxon>Malvales</taxon>
        <taxon>Malvaceae</taxon>
        <taxon>Malvoideae</taxon>
        <taxon>Gossypium</taxon>
    </lineage>
</organism>